<evidence type="ECO:0000256" key="4">
    <source>
        <dbReference type="ARBA" id="ARBA00022692"/>
    </source>
</evidence>
<feature type="transmembrane region" description="Helical" evidence="11">
    <location>
        <begin position="802"/>
        <end position="821"/>
    </location>
</feature>
<dbReference type="AlphaFoldDB" id="A0A919VC01"/>
<dbReference type="InterPro" id="IPR003439">
    <property type="entry name" value="ABC_transporter-like_ATP-bd"/>
</dbReference>
<organism evidence="13 14">
    <name type="scientific">Sinosporangium siamense</name>
    <dbReference type="NCBI Taxonomy" id="1367973"/>
    <lineage>
        <taxon>Bacteria</taxon>
        <taxon>Bacillati</taxon>
        <taxon>Actinomycetota</taxon>
        <taxon>Actinomycetes</taxon>
        <taxon>Streptosporangiales</taxon>
        <taxon>Streptosporangiaceae</taxon>
        <taxon>Sinosporangium</taxon>
    </lineage>
</organism>
<keyword evidence="9 11" id="KW-0472">Membrane</keyword>
<evidence type="ECO:0000256" key="7">
    <source>
        <dbReference type="ARBA" id="ARBA00022840"/>
    </source>
</evidence>
<dbReference type="PROSITE" id="PS00211">
    <property type="entry name" value="ABC_TRANSPORTER_1"/>
    <property type="match status" value="1"/>
</dbReference>
<feature type="transmembrane region" description="Helical" evidence="11">
    <location>
        <begin position="546"/>
        <end position="565"/>
    </location>
</feature>
<evidence type="ECO:0000256" key="2">
    <source>
        <dbReference type="ARBA" id="ARBA00022448"/>
    </source>
</evidence>
<keyword evidence="4 11" id="KW-0812">Transmembrane</keyword>
<dbReference type="PANTHER" id="PTHR43790">
    <property type="entry name" value="CARBOHYDRATE TRANSPORT ATP-BINDING PROTEIN MG119-RELATED"/>
    <property type="match status" value="1"/>
</dbReference>
<proteinExistence type="predicted"/>
<dbReference type="GO" id="GO:0022857">
    <property type="term" value="F:transmembrane transporter activity"/>
    <property type="evidence" value="ECO:0007669"/>
    <property type="project" value="InterPro"/>
</dbReference>
<dbReference type="InterPro" id="IPR001851">
    <property type="entry name" value="ABC_transp_permease"/>
</dbReference>
<sequence>MTSDGPVNGPVLRLTGVTKRYPGVVALRSAELEVLPGEVHAIVGENGAGKSTLMAIAAGSLLADTGTVEICHQVMRHPSPSAAQELGLAVVYQQPALLPDLTVMENLVFAMLPAWRPPMSRAATWARERLDLVGADVGLHERISGLSVADRQLVEIAKALAMEPRVLILDEPTEALVAEDVERLFEQVRRFAATGTAVVYISHRLPEVRRIADRITVLRDGETRGTFNMADVTEEDVLRLIVGRPIDSTFPGKATGDGADPGAAPVLDLRAVSGPRFHDIDLRIRPGEVVGLAGMPGNGHHDLARAVAGLQRLDGEVRIQGAPVRPATPRRALDAGIVYVPGDRPREGLFKSLSVRENAAVLTLADRAKAGFVRRSQERSVTAAQVGALAVKTPSLETPAGTLSGGNQQKVVLARSLLARPRLLIAEEPTQGVDVGTRLEIYRILRGLADEGNAVLVVSSDTHELQGLCDRVVIFSRGRVCAELEGSEVTEEAITGAILKGSPSSAAATPYGKPVGAAAEPETGPPASRRSPSVPWAKRLMSGDHAPGIVLAVAALLLVAFGAAGNDQLLTPQNFEGLLYTMSALIFVSLGQMIAVVLGGIDLSIGPLTGFLVVVASFLATSGSVAGTVTAIAAMVVLAALVGVLNGSMIRLAGMSPVVATLVAFIVLQGVSLLLRPLPGGFIHDSVITGLHATIGFVPWVFVAAVVVAVAAEWVLRRTRWGLQLRAVGSDEPAAHRLAAKVTLTHILGYGACSVFAALGAIVLMGQNGIGDATAGLTYTFSSITAVILAGASIYGGRGSFLSAALGAVLIEVTINVSAFLDLNEAWRHWLLGILTLVAAALFCGFRGGRLFRRAASA</sequence>
<dbReference type="InterPro" id="IPR050107">
    <property type="entry name" value="ABC_carbohydrate_import_ATPase"/>
</dbReference>
<dbReference type="CDD" id="cd03216">
    <property type="entry name" value="ABC_Carb_Monos_I"/>
    <property type="match status" value="1"/>
</dbReference>
<dbReference type="Proteomes" id="UP000606172">
    <property type="component" value="Unassembled WGS sequence"/>
</dbReference>
<keyword evidence="5" id="KW-0677">Repeat</keyword>
<keyword evidence="8 11" id="KW-1133">Transmembrane helix</keyword>
<evidence type="ECO:0000256" key="11">
    <source>
        <dbReference type="SAM" id="Phobius"/>
    </source>
</evidence>
<dbReference type="EMBL" id="BOOW01000054">
    <property type="protein sequence ID" value="GII97082.1"/>
    <property type="molecule type" value="Genomic_DNA"/>
</dbReference>
<reference evidence="13" key="1">
    <citation type="submission" date="2021-01" db="EMBL/GenBank/DDBJ databases">
        <title>Whole genome shotgun sequence of Sinosporangium siamense NBRC 109515.</title>
        <authorList>
            <person name="Komaki H."/>
            <person name="Tamura T."/>
        </authorList>
    </citation>
    <scope>NUCLEOTIDE SEQUENCE</scope>
    <source>
        <strain evidence="13">NBRC 109515</strain>
    </source>
</reference>
<dbReference type="InterPro" id="IPR027417">
    <property type="entry name" value="P-loop_NTPase"/>
</dbReference>
<evidence type="ECO:0000259" key="12">
    <source>
        <dbReference type="PROSITE" id="PS50893"/>
    </source>
</evidence>
<evidence type="ECO:0000256" key="5">
    <source>
        <dbReference type="ARBA" id="ARBA00022737"/>
    </source>
</evidence>
<dbReference type="Pfam" id="PF00005">
    <property type="entry name" value="ABC_tran"/>
    <property type="match status" value="2"/>
</dbReference>
<evidence type="ECO:0000313" key="14">
    <source>
        <dbReference type="Proteomes" id="UP000606172"/>
    </source>
</evidence>
<keyword evidence="6" id="KW-0547">Nucleotide-binding</keyword>
<dbReference type="CDD" id="cd03215">
    <property type="entry name" value="ABC_Carb_Monos_II"/>
    <property type="match status" value="1"/>
</dbReference>
<dbReference type="Pfam" id="PF02653">
    <property type="entry name" value="BPD_transp_2"/>
    <property type="match status" value="1"/>
</dbReference>
<evidence type="ECO:0000256" key="9">
    <source>
        <dbReference type="ARBA" id="ARBA00023136"/>
    </source>
</evidence>
<feature type="transmembrane region" description="Helical" evidence="11">
    <location>
        <begin position="827"/>
        <end position="846"/>
    </location>
</feature>
<dbReference type="SUPFAM" id="SSF52540">
    <property type="entry name" value="P-loop containing nucleoside triphosphate hydrolases"/>
    <property type="match status" value="2"/>
</dbReference>
<dbReference type="PANTHER" id="PTHR43790:SF9">
    <property type="entry name" value="GALACTOFURANOSE TRANSPORTER ATP-BINDING PROTEIN YTFR"/>
    <property type="match status" value="1"/>
</dbReference>
<evidence type="ECO:0000256" key="6">
    <source>
        <dbReference type="ARBA" id="ARBA00022741"/>
    </source>
</evidence>
<keyword evidence="3" id="KW-1003">Cell membrane</keyword>
<dbReference type="InterPro" id="IPR003593">
    <property type="entry name" value="AAA+_ATPase"/>
</dbReference>
<dbReference type="CDD" id="cd06579">
    <property type="entry name" value="TM_PBP1_transp_AraH_like"/>
    <property type="match status" value="1"/>
</dbReference>
<dbReference type="GO" id="GO:0016887">
    <property type="term" value="F:ATP hydrolysis activity"/>
    <property type="evidence" value="ECO:0007669"/>
    <property type="project" value="InterPro"/>
</dbReference>
<comment type="caution">
    <text evidence="13">The sequence shown here is derived from an EMBL/GenBank/DDBJ whole genome shotgun (WGS) entry which is preliminary data.</text>
</comment>
<evidence type="ECO:0000256" key="1">
    <source>
        <dbReference type="ARBA" id="ARBA00004651"/>
    </source>
</evidence>
<feature type="transmembrane region" description="Helical" evidence="11">
    <location>
        <begin position="747"/>
        <end position="765"/>
    </location>
</feature>
<comment type="subcellular location">
    <subcellularLocation>
        <location evidence="1">Cell membrane</location>
        <topology evidence="1">Multi-pass membrane protein</topology>
    </subcellularLocation>
</comment>
<keyword evidence="14" id="KW-1185">Reference proteome</keyword>
<evidence type="ECO:0000256" key="10">
    <source>
        <dbReference type="SAM" id="MobiDB-lite"/>
    </source>
</evidence>
<feature type="domain" description="ABC transporter" evidence="12">
    <location>
        <begin position="261"/>
        <end position="502"/>
    </location>
</feature>
<feature type="region of interest" description="Disordered" evidence="10">
    <location>
        <begin position="503"/>
        <end position="534"/>
    </location>
</feature>
<protein>
    <recommendedName>
        <fullName evidence="12">ABC transporter domain-containing protein</fullName>
    </recommendedName>
</protein>
<feature type="compositionally biased region" description="Low complexity" evidence="10">
    <location>
        <begin position="514"/>
        <end position="527"/>
    </location>
</feature>
<name>A0A919VC01_9ACTN</name>
<feature type="domain" description="ABC transporter" evidence="12">
    <location>
        <begin position="12"/>
        <end position="245"/>
    </location>
</feature>
<dbReference type="RefSeq" id="WP_204032443.1">
    <property type="nucleotide sequence ID" value="NZ_BOOW01000054.1"/>
</dbReference>
<dbReference type="GO" id="GO:0005524">
    <property type="term" value="F:ATP binding"/>
    <property type="evidence" value="ECO:0007669"/>
    <property type="project" value="UniProtKB-KW"/>
</dbReference>
<dbReference type="GO" id="GO:0005886">
    <property type="term" value="C:plasma membrane"/>
    <property type="evidence" value="ECO:0007669"/>
    <property type="project" value="UniProtKB-SubCell"/>
</dbReference>
<feature type="transmembrane region" description="Helical" evidence="11">
    <location>
        <begin position="577"/>
        <end position="601"/>
    </location>
</feature>
<feature type="transmembrane region" description="Helical" evidence="11">
    <location>
        <begin position="613"/>
        <end position="645"/>
    </location>
</feature>
<evidence type="ECO:0000313" key="13">
    <source>
        <dbReference type="EMBL" id="GII97082.1"/>
    </source>
</evidence>
<keyword evidence="2" id="KW-0813">Transport</keyword>
<gene>
    <name evidence="13" type="ORF">Ssi02_73130</name>
</gene>
<feature type="transmembrane region" description="Helical" evidence="11">
    <location>
        <begin position="695"/>
        <end position="716"/>
    </location>
</feature>
<accession>A0A919VC01</accession>
<feature type="transmembrane region" description="Helical" evidence="11">
    <location>
        <begin position="777"/>
        <end position="795"/>
    </location>
</feature>
<dbReference type="PROSITE" id="PS50893">
    <property type="entry name" value="ABC_TRANSPORTER_2"/>
    <property type="match status" value="2"/>
</dbReference>
<keyword evidence="7" id="KW-0067">ATP-binding</keyword>
<dbReference type="InterPro" id="IPR017871">
    <property type="entry name" value="ABC_transporter-like_CS"/>
</dbReference>
<dbReference type="Gene3D" id="3.40.50.300">
    <property type="entry name" value="P-loop containing nucleotide triphosphate hydrolases"/>
    <property type="match status" value="2"/>
</dbReference>
<evidence type="ECO:0000256" key="8">
    <source>
        <dbReference type="ARBA" id="ARBA00022989"/>
    </source>
</evidence>
<evidence type="ECO:0000256" key="3">
    <source>
        <dbReference type="ARBA" id="ARBA00022475"/>
    </source>
</evidence>
<feature type="transmembrane region" description="Helical" evidence="11">
    <location>
        <begin position="652"/>
        <end position="675"/>
    </location>
</feature>
<dbReference type="SMART" id="SM00382">
    <property type="entry name" value="AAA"/>
    <property type="match status" value="2"/>
</dbReference>